<evidence type="ECO:0000256" key="9">
    <source>
        <dbReference type="ARBA" id="ARBA00022906"/>
    </source>
</evidence>
<dbReference type="SUPFAM" id="SSF53807">
    <property type="entry name" value="Helical backbone' metal receptor"/>
    <property type="match status" value="1"/>
</dbReference>
<evidence type="ECO:0000256" key="3">
    <source>
        <dbReference type="ARBA" id="ARBA00015915"/>
    </source>
</evidence>
<keyword evidence="8" id="KW-0862">Zinc</keyword>
<evidence type="ECO:0000256" key="12">
    <source>
        <dbReference type="ARBA" id="ARBA00045516"/>
    </source>
</evidence>
<dbReference type="EMBL" id="LR217715">
    <property type="protein sequence ID" value="VFP83138.1"/>
    <property type="molecule type" value="Genomic_DNA"/>
</dbReference>
<dbReference type="Proteomes" id="UP000294368">
    <property type="component" value="Chromosome"/>
</dbReference>
<dbReference type="CDD" id="cd01019">
    <property type="entry name" value="ZnuA"/>
    <property type="match status" value="1"/>
</dbReference>
<evidence type="ECO:0000256" key="1">
    <source>
        <dbReference type="ARBA" id="ARBA00004418"/>
    </source>
</evidence>
<dbReference type="GO" id="GO:0006829">
    <property type="term" value="P:zinc ion transport"/>
    <property type="evidence" value="ECO:0007669"/>
    <property type="project" value="UniProtKB-KW"/>
</dbReference>
<dbReference type="InterPro" id="IPR035520">
    <property type="entry name" value="ZnuA"/>
</dbReference>
<dbReference type="FunFam" id="3.40.50.1980:FF:000006">
    <property type="entry name" value="Zinc ABC transporter substrate-binding protein ZnuA"/>
    <property type="match status" value="1"/>
</dbReference>
<dbReference type="NCBIfam" id="NF007091">
    <property type="entry name" value="PRK09545.1"/>
    <property type="match status" value="1"/>
</dbReference>
<dbReference type="RefSeq" id="WP_157988517.1">
    <property type="nucleotide sequence ID" value="NZ_LR217715.1"/>
</dbReference>
<keyword evidence="5" id="KW-0479">Metal-binding</keyword>
<evidence type="ECO:0000256" key="2">
    <source>
        <dbReference type="ARBA" id="ARBA00011028"/>
    </source>
</evidence>
<evidence type="ECO:0000256" key="6">
    <source>
        <dbReference type="ARBA" id="ARBA00022729"/>
    </source>
</evidence>
<dbReference type="OrthoDB" id="7346865at2"/>
<dbReference type="InterPro" id="IPR006127">
    <property type="entry name" value="ZnuA-like"/>
</dbReference>
<evidence type="ECO:0000256" key="5">
    <source>
        <dbReference type="ARBA" id="ARBA00022723"/>
    </source>
</evidence>
<organism evidence="13 14">
    <name type="scientific">Candidatus Erwinia haradaeae</name>
    <dbReference type="NCBI Taxonomy" id="1922217"/>
    <lineage>
        <taxon>Bacteria</taxon>
        <taxon>Pseudomonadati</taxon>
        <taxon>Pseudomonadota</taxon>
        <taxon>Gammaproteobacteria</taxon>
        <taxon>Enterobacterales</taxon>
        <taxon>Erwiniaceae</taxon>
        <taxon>Erwinia</taxon>
    </lineage>
</organism>
<evidence type="ECO:0000256" key="7">
    <source>
        <dbReference type="ARBA" id="ARBA00022764"/>
    </source>
</evidence>
<dbReference type="AlphaFoldDB" id="A0A451D9Y9"/>
<keyword evidence="6" id="KW-0732">Signal</keyword>
<sequence precursor="true">MLHISLHKIFILAGMLIIGLASLSAQATIVASVKPIGFIAATIADGVTSVSVLLPDGASVHSYALRPSDIKNLKNAELVVWVGPDMEAFMSKAISNVSILHNNIQIDQIPGVQALLLRGVEHAELGSLYRHIGEKKIENSVSTDRQGRHYHGEYNMHLWMSPDIAKKIAIAIHAKLLQQMPISQDKLDANLRYFQSTLFVANDKIHKQLAPFKDKGYLVFHDAYTYFEKHYGLSPTGYFTINPEIQPGAKRLHHIRMKLIEQKGICIFAEPQLRPTVMQAISRGTDVRSGILDPLGASITLSKDSYVQFLVQLSDQYTSCFKGD</sequence>
<dbReference type="InterPro" id="IPR050492">
    <property type="entry name" value="Bact_metal-bind_prot9"/>
</dbReference>
<evidence type="ECO:0000313" key="13">
    <source>
        <dbReference type="EMBL" id="VFP83138.1"/>
    </source>
</evidence>
<evidence type="ECO:0000256" key="8">
    <source>
        <dbReference type="ARBA" id="ARBA00022833"/>
    </source>
</evidence>
<reference evidence="13 14" key="1">
    <citation type="submission" date="2019-02" db="EMBL/GenBank/DDBJ databases">
        <authorList>
            <person name="Manzano-Marin A."/>
            <person name="Manzano-Marin A."/>
        </authorList>
    </citation>
    <scope>NUCLEOTIDE SEQUENCE [LARGE SCALE GENOMIC DNA]</scope>
    <source>
        <strain evidence="13 14">ErCikochiana</strain>
    </source>
</reference>
<comment type="similarity">
    <text evidence="2">Belongs to the bacterial solute-binding protein 9 family.</text>
</comment>
<comment type="function">
    <text evidence="12">Part of the ATP-binding cassette (ABC) transport system ZnuABC involved in zinc import. Binds zinc with high affinity and specificity and delivers it to the membrane permease for translocation into the cytoplasm.</text>
</comment>
<protein>
    <recommendedName>
        <fullName evidence="3">High-affinity zinc uptake system protein ZnuA</fullName>
    </recommendedName>
</protein>
<accession>A0A451D9Y9</accession>
<dbReference type="GO" id="GO:0046872">
    <property type="term" value="F:metal ion binding"/>
    <property type="evidence" value="ECO:0007669"/>
    <property type="project" value="UniProtKB-KW"/>
</dbReference>
<gene>
    <name evidence="13" type="primary">znuA</name>
    <name evidence="13" type="ORF">ERCIKOCA2762_379</name>
</gene>
<comment type="subcellular location">
    <subcellularLocation>
        <location evidence="1">Periplasm</location>
    </subcellularLocation>
</comment>
<dbReference type="GO" id="GO:0042597">
    <property type="term" value="C:periplasmic space"/>
    <property type="evidence" value="ECO:0007669"/>
    <property type="project" value="UniProtKB-SubCell"/>
</dbReference>
<proteinExistence type="inferred from homology"/>
<dbReference type="Gene3D" id="3.40.50.1980">
    <property type="entry name" value="Nitrogenase molybdenum iron protein domain"/>
    <property type="match status" value="2"/>
</dbReference>
<evidence type="ECO:0000256" key="11">
    <source>
        <dbReference type="ARBA" id="ARBA00023157"/>
    </source>
</evidence>
<dbReference type="PANTHER" id="PTHR42953:SF3">
    <property type="entry name" value="HIGH-AFFINITY ZINC UPTAKE SYSTEM PROTEIN ZNUA"/>
    <property type="match status" value="1"/>
</dbReference>
<keyword evidence="4" id="KW-0813">Transport</keyword>
<keyword evidence="7" id="KW-0574">Periplasm</keyword>
<evidence type="ECO:0000313" key="14">
    <source>
        <dbReference type="Proteomes" id="UP000294368"/>
    </source>
</evidence>
<dbReference type="Pfam" id="PF01297">
    <property type="entry name" value="ZnuA"/>
    <property type="match status" value="1"/>
</dbReference>
<keyword evidence="10" id="KW-0406">Ion transport</keyword>
<name>A0A451D9Y9_9GAMM</name>
<dbReference type="FunFam" id="3.40.50.1980:FF:000028">
    <property type="entry name" value="High-affinity zinc uptake system protein znuA"/>
    <property type="match status" value="1"/>
</dbReference>
<keyword evidence="9" id="KW-0864">Zinc transport</keyword>
<dbReference type="PANTHER" id="PTHR42953">
    <property type="entry name" value="HIGH-AFFINITY ZINC UPTAKE SYSTEM PROTEIN ZNUA-RELATED"/>
    <property type="match status" value="1"/>
</dbReference>
<evidence type="ECO:0000256" key="10">
    <source>
        <dbReference type="ARBA" id="ARBA00023065"/>
    </source>
</evidence>
<keyword evidence="11" id="KW-1015">Disulfide bond</keyword>
<evidence type="ECO:0000256" key="4">
    <source>
        <dbReference type="ARBA" id="ARBA00022448"/>
    </source>
</evidence>